<dbReference type="PROSITE" id="PS50109">
    <property type="entry name" value="HIS_KIN"/>
    <property type="match status" value="1"/>
</dbReference>
<dbReference type="AlphaFoldDB" id="A0A2M9XG93"/>
<evidence type="ECO:0000259" key="1">
    <source>
        <dbReference type="PROSITE" id="PS50109"/>
    </source>
</evidence>
<dbReference type="InterPro" id="IPR005467">
    <property type="entry name" value="His_kinase_dom"/>
</dbReference>
<evidence type="ECO:0000313" key="2">
    <source>
        <dbReference type="EMBL" id="PJZ26669.1"/>
    </source>
</evidence>
<sequence length="424" mass="48330">MTNAGIEKNGVRQSESRTKKNILLVGTDPSRTDLISKICEDIGLTVFHLPRLEDLQIDRDFGIVYSELNISQFETLTRKFSIAKRPPSFILGLDNPDTKTIVKALRLGAFDCIDISETSPKEIAETLKNIKENWELDQLQDNLETERFNKIQGDLDWNSFRKDLIRKDLQTKSAYLISNIRTSLSQGSGFGALVSAIGLIRKKAKQNGTHYEVPATLIDLLLSNAETANRIIEIFNEMDYFIHNPQIKEEYSVSQIHNLFRNEIQNVYELARFKRLHIKICEDKYISSRAIVGIHEESFKKAVGELLLNAIKFSEPETTIYVLFTLKKRKLLISILNSPKIEGGSKKGIPNEESEFVFQPFARLTKYVHEDIPTLDYGLGLPLVEKIVSNHEGKISTFNVTSFLEEEEETMVLMEMDLPLSQKG</sequence>
<keyword evidence="3" id="KW-1185">Reference proteome</keyword>
<dbReference type="RefSeq" id="WP_100705486.1">
    <property type="nucleotide sequence ID" value="NZ_NPDL01000002.1"/>
</dbReference>
<dbReference type="InterPro" id="IPR036890">
    <property type="entry name" value="HATPase_C_sf"/>
</dbReference>
<dbReference type="Gene3D" id="3.30.565.10">
    <property type="entry name" value="Histidine kinase-like ATPase, C-terminal domain"/>
    <property type="match status" value="1"/>
</dbReference>
<feature type="domain" description="Histidine kinase" evidence="1">
    <location>
        <begin position="175"/>
        <end position="422"/>
    </location>
</feature>
<dbReference type="SUPFAM" id="SSF55874">
    <property type="entry name" value="ATPase domain of HSP90 chaperone/DNA topoisomerase II/histidine kinase"/>
    <property type="match status" value="1"/>
</dbReference>
<dbReference type="EMBL" id="NPDN01000002">
    <property type="protein sequence ID" value="PJZ26669.1"/>
    <property type="molecule type" value="Genomic_DNA"/>
</dbReference>
<reference evidence="2 3" key="1">
    <citation type="submission" date="2017-07" db="EMBL/GenBank/DDBJ databases">
        <title>Leptospira spp. isolated from tropical soils.</title>
        <authorList>
            <person name="Thibeaux R."/>
            <person name="Iraola G."/>
            <person name="Ferres I."/>
            <person name="Bierque E."/>
            <person name="Girault D."/>
            <person name="Soupe-Gilbert M.-E."/>
            <person name="Picardeau M."/>
            <person name="Goarant C."/>
        </authorList>
    </citation>
    <scope>NUCLEOTIDE SEQUENCE [LARGE SCALE GENOMIC DNA]</scope>
    <source>
        <strain evidence="2 3">MCA1-C-A1</strain>
    </source>
</reference>
<protein>
    <recommendedName>
        <fullName evidence="1">Histidine kinase domain-containing protein</fullName>
    </recommendedName>
</protein>
<gene>
    <name evidence="2" type="ORF">CH357_04025</name>
</gene>
<name>A0A2M9XG93_9LEPT</name>
<dbReference type="Pfam" id="PF02518">
    <property type="entry name" value="HATPase_c"/>
    <property type="match status" value="1"/>
</dbReference>
<organism evidence="2 3">
    <name type="scientific">Leptospira hartskeerlii</name>
    <dbReference type="NCBI Taxonomy" id="2023177"/>
    <lineage>
        <taxon>Bacteria</taxon>
        <taxon>Pseudomonadati</taxon>
        <taxon>Spirochaetota</taxon>
        <taxon>Spirochaetia</taxon>
        <taxon>Leptospirales</taxon>
        <taxon>Leptospiraceae</taxon>
        <taxon>Leptospira</taxon>
    </lineage>
</organism>
<dbReference type="OrthoDB" id="318032at2"/>
<accession>A0A2M9XG93</accession>
<comment type="caution">
    <text evidence="2">The sequence shown here is derived from an EMBL/GenBank/DDBJ whole genome shotgun (WGS) entry which is preliminary data.</text>
</comment>
<dbReference type="Proteomes" id="UP000232196">
    <property type="component" value="Unassembled WGS sequence"/>
</dbReference>
<proteinExistence type="predicted"/>
<evidence type="ECO:0000313" key="3">
    <source>
        <dbReference type="Proteomes" id="UP000232196"/>
    </source>
</evidence>
<dbReference type="InterPro" id="IPR003594">
    <property type="entry name" value="HATPase_dom"/>
</dbReference>